<organism evidence="2 3">
    <name type="scientific">Fonsecaea nubica</name>
    <dbReference type="NCBI Taxonomy" id="856822"/>
    <lineage>
        <taxon>Eukaryota</taxon>
        <taxon>Fungi</taxon>
        <taxon>Dikarya</taxon>
        <taxon>Ascomycota</taxon>
        <taxon>Pezizomycotina</taxon>
        <taxon>Eurotiomycetes</taxon>
        <taxon>Chaetothyriomycetidae</taxon>
        <taxon>Chaetothyriales</taxon>
        <taxon>Herpotrichiellaceae</taxon>
        <taxon>Fonsecaea</taxon>
    </lineage>
</organism>
<reference evidence="2 3" key="1">
    <citation type="submission" date="2016-03" db="EMBL/GenBank/DDBJ databases">
        <title>The draft genome sequence of Fonsecaea nubica causative agent of cutaneous subcutaneous infection in human host.</title>
        <authorList>
            <person name="Costa F."/>
            <person name="Sybren D.H."/>
            <person name="Raittz R.T."/>
            <person name="Weiss V.A."/>
            <person name="Leao A.C."/>
            <person name="Gomes R."/>
            <person name="De Souza E.M."/>
            <person name="Pedrosa F.O."/>
            <person name="Steffens M.B."/>
            <person name="Bombassaro A."/>
            <person name="Tadra-Sfeir M.Z."/>
            <person name="Moreno L.F."/>
            <person name="Najafzadeh M.J."/>
            <person name="Felipe M.S."/>
            <person name="Teixeira M."/>
            <person name="Sun J."/>
            <person name="Xi L."/>
            <person name="Castro M.A."/>
            <person name="Vicente V.A."/>
        </authorList>
    </citation>
    <scope>NUCLEOTIDE SEQUENCE [LARGE SCALE GENOMIC DNA]</scope>
    <source>
        <strain evidence="2 3">CBS 269.64</strain>
    </source>
</reference>
<feature type="compositionally biased region" description="Low complexity" evidence="1">
    <location>
        <begin position="122"/>
        <end position="133"/>
    </location>
</feature>
<dbReference type="EMBL" id="LVCJ01000075">
    <property type="protein sequence ID" value="OAL30158.1"/>
    <property type="molecule type" value="Genomic_DNA"/>
</dbReference>
<evidence type="ECO:0000256" key="1">
    <source>
        <dbReference type="SAM" id="MobiDB-lite"/>
    </source>
</evidence>
<feature type="region of interest" description="Disordered" evidence="1">
    <location>
        <begin position="109"/>
        <end position="134"/>
    </location>
</feature>
<comment type="caution">
    <text evidence="2">The sequence shown here is derived from an EMBL/GenBank/DDBJ whole genome shotgun (WGS) entry which is preliminary data.</text>
</comment>
<keyword evidence="3" id="KW-1185">Reference proteome</keyword>
<protein>
    <submittedName>
        <fullName evidence="2">Uncharacterized protein</fullName>
    </submittedName>
</protein>
<evidence type="ECO:0000313" key="2">
    <source>
        <dbReference type="EMBL" id="OAL30158.1"/>
    </source>
</evidence>
<sequence length="174" mass="19134">MEIEHIGTTNPTGLDSDQMWVLHTGGRVDKLLAILRQSDSLHVHGEDALRHMKSEVHGWVMWQWSRDVFIRRHFPSFLSSSSSSELQCPLDHPDGFACPCATHALQSPKAPQDVRQPLLGQSSPSSRAHTSSSGFQSLVNRIARLQGAGVVMLNNSPPPEIEELLEAIWGAPTG</sequence>
<accession>A0A178CJL8</accession>
<proteinExistence type="predicted"/>
<name>A0A178CJL8_9EURO</name>
<dbReference type="AlphaFoldDB" id="A0A178CJL8"/>
<gene>
    <name evidence="2" type="ORF">AYO20_08874</name>
</gene>
<dbReference type="GeneID" id="34592276"/>
<evidence type="ECO:0000313" key="3">
    <source>
        <dbReference type="Proteomes" id="UP000185904"/>
    </source>
</evidence>
<dbReference type="Proteomes" id="UP000185904">
    <property type="component" value="Unassembled WGS sequence"/>
</dbReference>
<dbReference type="RefSeq" id="XP_022496892.1">
    <property type="nucleotide sequence ID" value="XM_022647148.1"/>
</dbReference>